<dbReference type="Proteomes" id="UP001162640">
    <property type="component" value="Unassembled WGS sequence"/>
</dbReference>
<keyword evidence="1" id="KW-0472">Membrane</keyword>
<evidence type="ECO:0000313" key="3">
    <source>
        <dbReference type="Proteomes" id="UP001162640"/>
    </source>
</evidence>
<accession>A0A9W7EMU8</accession>
<dbReference type="GO" id="GO:0016255">
    <property type="term" value="P:attachment of GPI anchor to protein"/>
    <property type="evidence" value="ECO:0007669"/>
    <property type="project" value="InterPro"/>
</dbReference>
<sequence>MAQQSLLIYPTSPPLLIQSVTSPSTPLTPLLRNLHNITLKLSVSPDVDNSLEVWFEEEKRGDVDIVIKSLEALTCGSLSNGPWSQTSYPSYPSKSPSNLTKIYSQPSSPSLCPSPKLKSYFPYTYKFGDCTSLEYTYSSSSSTDSNVESNIESFVESLNLIHRPLTFPDLIPLNSNPLNITVHLPNTPADSASTTTTSINVNPELNWSKFNGNQNGIMSRTGLEGLWGYTYSLYKLINVSNFDDDIFKHQEIFLGVKGKEEEYRVEQNCGGNECDWLVFNGHKRSEFNVKLESIYDNEILKIDINSLPNECEAQFINDEFNEMILLNCEKKLEPRETWNINFKVQGRLRNVNNIEPFINAGLLIPKFHANFSPLPPFNFPPFKISSEAGFINGIHGDGSMPFNVVTLSCTVVAFLVGTVFNVVGRKGGREIKVRSLCLRE</sequence>
<reference evidence="3" key="1">
    <citation type="journal article" date="2023" name="Commun. Biol.">
        <title>Genome analysis of Parmales, the sister group of diatoms, reveals the evolutionary specialization of diatoms from phago-mixotrophs to photoautotrophs.</title>
        <authorList>
            <person name="Ban H."/>
            <person name="Sato S."/>
            <person name="Yoshikawa S."/>
            <person name="Yamada K."/>
            <person name="Nakamura Y."/>
            <person name="Ichinomiya M."/>
            <person name="Sato N."/>
            <person name="Blanc-Mathieu R."/>
            <person name="Endo H."/>
            <person name="Kuwata A."/>
            <person name="Ogata H."/>
        </authorList>
    </citation>
    <scope>NUCLEOTIDE SEQUENCE [LARGE SCALE GENOMIC DNA]</scope>
</reference>
<dbReference type="EMBL" id="BLQM01000378">
    <property type="protein sequence ID" value="GMH86539.1"/>
    <property type="molecule type" value="Genomic_DNA"/>
</dbReference>
<dbReference type="AlphaFoldDB" id="A0A9W7EMU8"/>
<dbReference type="GO" id="GO:0042765">
    <property type="term" value="C:GPI-anchor transamidase complex"/>
    <property type="evidence" value="ECO:0007669"/>
    <property type="project" value="InterPro"/>
</dbReference>
<keyword evidence="1" id="KW-0812">Transmembrane</keyword>
<organism evidence="2 3">
    <name type="scientific">Triparma laevis f. inornata</name>
    <dbReference type="NCBI Taxonomy" id="1714386"/>
    <lineage>
        <taxon>Eukaryota</taxon>
        <taxon>Sar</taxon>
        <taxon>Stramenopiles</taxon>
        <taxon>Ochrophyta</taxon>
        <taxon>Bolidophyceae</taxon>
        <taxon>Parmales</taxon>
        <taxon>Triparmaceae</taxon>
        <taxon>Triparma</taxon>
    </lineage>
</organism>
<evidence type="ECO:0000256" key="1">
    <source>
        <dbReference type="SAM" id="Phobius"/>
    </source>
</evidence>
<gene>
    <name evidence="2" type="ORF">TL16_g10578</name>
</gene>
<name>A0A9W7EMU8_9STRA</name>
<feature type="transmembrane region" description="Helical" evidence="1">
    <location>
        <begin position="404"/>
        <end position="424"/>
    </location>
</feature>
<evidence type="ECO:0000313" key="2">
    <source>
        <dbReference type="EMBL" id="GMH86539.1"/>
    </source>
</evidence>
<keyword evidence="1" id="KW-1133">Transmembrane helix</keyword>
<dbReference type="InterPro" id="IPR007245">
    <property type="entry name" value="PIG-T"/>
</dbReference>
<proteinExistence type="predicted"/>
<dbReference type="Pfam" id="PF04113">
    <property type="entry name" value="Gpi16"/>
    <property type="match status" value="1"/>
</dbReference>
<comment type="caution">
    <text evidence="2">The sequence shown here is derived from an EMBL/GenBank/DDBJ whole genome shotgun (WGS) entry which is preliminary data.</text>
</comment>
<protein>
    <submittedName>
        <fullName evidence="2">Uncharacterized protein</fullName>
    </submittedName>
</protein>